<dbReference type="InterPro" id="IPR010968">
    <property type="entry name" value="RnfE"/>
</dbReference>
<keyword evidence="7 8" id="KW-0472">Membrane</keyword>
<keyword evidence="3 8" id="KW-0812">Transmembrane</keyword>
<dbReference type="GO" id="GO:0012505">
    <property type="term" value="C:endomembrane system"/>
    <property type="evidence" value="ECO:0007669"/>
    <property type="project" value="UniProtKB-SubCell"/>
</dbReference>
<name>A0A2I1M6L5_9FIRM</name>
<keyword evidence="8" id="KW-1003">Cell membrane</keyword>
<feature type="transmembrane region" description="Helical" evidence="8">
    <location>
        <begin position="60"/>
        <end position="81"/>
    </location>
</feature>
<keyword evidence="11" id="KW-1185">Reference proteome</keyword>
<dbReference type="InterPro" id="IPR003667">
    <property type="entry name" value="NqrDE/RnfAE"/>
</dbReference>
<dbReference type="PANTHER" id="PTHR30586">
    <property type="entry name" value="ELECTRON TRANSPORT COMPLEX PROTEIN RNFE"/>
    <property type="match status" value="1"/>
</dbReference>
<comment type="subunit">
    <text evidence="8">The complex is composed of six subunits: RnfA, RnfB, RnfC, RnfD, RnfE and RnfG.</text>
</comment>
<dbReference type="NCBIfam" id="TIGR01948">
    <property type="entry name" value="rnfE"/>
    <property type="match status" value="1"/>
</dbReference>
<dbReference type="GO" id="GO:0022900">
    <property type="term" value="P:electron transport chain"/>
    <property type="evidence" value="ECO:0007669"/>
    <property type="project" value="UniProtKB-UniRule"/>
</dbReference>
<sequence length="223" mass="23967">MEQQIDKPIVDENTKVNSKRKQKVSLGKVFSDGIFKNNPVFVQLVGMCSVLGVSSTMQNAIGMGLSVVFVLTMSNLVVSLLRNFIKDEIRIPAFIVIIAGFVTIVQLVLRAYVPSLYKSLGIFIPLIVVNCVILARAEGFASKNGPLASIIDGLGQGLGYTIAISVLAFVRELLGAGTVFGKTIIPADYTIGFLQQPASSFIVLGILFAAYAAHNNKKARTTK</sequence>
<feature type="transmembrane region" description="Helical" evidence="8">
    <location>
        <begin position="93"/>
        <end position="113"/>
    </location>
</feature>
<dbReference type="EMBL" id="UFTA01000002">
    <property type="protein sequence ID" value="SUU92659.1"/>
    <property type="molecule type" value="Genomic_DNA"/>
</dbReference>
<evidence type="ECO:0000256" key="6">
    <source>
        <dbReference type="ARBA" id="ARBA00022989"/>
    </source>
</evidence>
<evidence type="ECO:0000256" key="2">
    <source>
        <dbReference type="ARBA" id="ARBA00022448"/>
    </source>
</evidence>
<evidence type="ECO:0000256" key="5">
    <source>
        <dbReference type="ARBA" id="ARBA00022982"/>
    </source>
</evidence>
<keyword evidence="6 8" id="KW-1133">Transmembrane helix</keyword>
<evidence type="ECO:0000256" key="8">
    <source>
        <dbReference type="HAMAP-Rule" id="MF_00478"/>
    </source>
</evidence>
<dbReference type="Pfam" id="PF02508">
    <property type="entry name" value="Rnf-Nqr"/>
    <property type="match status" value="1"/>
</dbReference>
<keyword evidence="5 8" id="KW-0249">Electron transport</keyword>
<dbReference type="Proteomes" id="UP000234335">
    <property type="component" value="Unassembled WGS sequence"/>
</dbReference>
<dbReference type="Proteomes" id="UP000255124">
    <property type="component" value="Unassembled WGS sequence"/>
</dbReference>
<feature type="transmembrane region" description="Helical" evidence="8">
    <location>
        <begin position="193"/>
        <end position="213"/>
    </location>
</feature>
<comment type="subcellular location">
    <subcellularLocation>
        <location evidence="8">Cell membrane</location>
        <topology evidence="8">Multi-pass membrane protein</topology>
    </subcellularLocation>
    <subcellularLocation>
        <location evidence="1">Endomembrane system</location>
        <topology evidence="1">Multi-pass membrane protein</topology>
    </subcellularLocation>
</comment>
<evidence type="ECO:0000256" key="7">
    <source>
        <dbReference type="ARBA" id="ARBA00023136"/>
    </source>
</evidence>
<keyword evidence="2 8" id="KW-0813">Transport</keyword>
<proteinExistence type="inferred from homology"/>
<dbReference type="AlphaFoldDB" id="A0A2I1M6L5"/>
<evidence type="ECO:0000313" key="11">
    <source>
        <dbReference type="Proteomes" id="UP000234335"/>
    </source>
</evidence>
<accession>A0A2I1M6L5</accession>
<evidence type="ECO:0000313" key="9">
    <source>
        <dbReference type="EMBL" id="PKZ15790.1"/>
    </source>
</evidence>
<dbReference type="RefSeq" id="WP_101540608.1">
    <property type="nucleotide sequence ID" value="NZ_PKGS01000005.1"/>
</dbReference>
<evidence type="ECO:0000256" key="4">
    <source>
        <dbReference type="ARBA" id="ARBA00022967"/>
    </source>
</evidence>
<dbReference type="GO" id="GO:0005886">
    <property type="term" value="C:plasma membrane"/>
    <property type="evidence" value="ECO:0007669"/>
    <property type="project" value="UniProtKB-SubCell"/>
</dbReference>
<comment type="function">
    <text evidence="8">Part of a membrane-bound complex that couples electron transfer with translocation of ions across the membrane.</text>
</comment>
<dbReference type="PIRSF" id="PIRSF006102">
    <property type="entry name" value="NQR_DE"/>
    <property type="match status" value="1"/>
</dbReference>
<dbReference type="EMBL" id="PKGS01000005">
    <property type="protein sequence ID" value="PKZ15790.1"/>
    <property type="molecule type" value="Genomic_DNA"/>
</dbReference>
<dbReference type="EC" id="7.-.-.-" evidence="8"/>
<reference evidence="10 12" key="2">
    <citation type="submission" date="2018-06" db="EMBL/GenBank/DDBJ databases">
        <authorList>
            <consortium name="Pathogen Informatics"/>
            <person name="Doyle S."/>
        </authorList>
    </citation>
    <scope>NUCLEOTIDE SEQUENCE [LARGE SCALE GENOMIC DNA]</scope>
    <source>
        <strain evidence="10 12">NCTC9810</strain>
    </source>
</reference>
<feature type="transmembrane region" description="Helical" evidence="8">
    <location>
        <begin position="119"/>
        <end position="137"/>
    </location>
</feature>
<dbReference type="OrthoDB" id="9790976at2"/>
<evidence type="ECO:0000313" key="10">
    <source>
        <dbReference type="EMBL" id="SUU92659.1"/>
    </source>
</evidence>
<feature type="transmembrane region" description="Helical" evidence="8">
    <location>
        <begin position="158"/>
        <end position="181"/>
    </location>
</feature>
<evidence type="ECO:0000256" key="3">
    <source>
        <dbReference type="ARBA" id="ARBA00022692"/>
    </source>
</evidence>
<evidence type="ECO:0000313" key="12">
    <source>
        <dbReference type="Proteomes" id="UP000255124"/>
    </source>
</evidence>
<organism evidence="9 11">
    <name type="scientific">Anaerococcus octavius</name>
    <dbReference type="NCBI Taxonomy" id="54007"/>
    <lineage>
        <taxon>Bacteria</taxon>
        <taxon>Bacillati</taxon>
        <taxon>Bacillota</taxon>
        <taxon>Tissierellia</taxon>
        <taxon>Tissierellales</taxon>
        <taxon>Peptoniphilaceae</taxon>
        <taxon>Anaerococcus</taxon>
    </lineage>
</organism>
<evidence type="ECO:0000256" key="1">
    <source>
        <dbReference type="ARBA" id="ARBA00004127"/>
    </source>
</evidence>
<dbReference type="NCBIfam" id="NF009070">
    <property type="entry name" value="PRK12405.1"/>
    <property type="match status" value="1"/>
</dbReference>
<gene>
    <name evidence="8 10" type="primary">rnfE</name>
    <name evidence="9" type="ORF">CYJ34_07150</name>
    <name evidence="10" type="ORF">NCTC9810_00995</name>
</gene>
<protein>
    <recommendedName>
        <fullName evidence="8">Ion-translocating oxidoreductase complex subunit E</fullName>
        <ecNumber evidence="8">7.-.-.-</ecNumber>
    </recommendedName>
    <alternativeName>
        <fullName evidence="8">Rnf electron transport complex subunit E</fullName>
    </alternativeName>
</protein>
<reference evidence="9 11" key="1">
    <citation type="submission" date="2017-12" db="EMBL/GenBank/DDBJ databases">
        <title>Phylogenetic diversity of female urinary microbiome.</title>
        <authorList>
            <person name="Thomas-White K."/>
            <person name="Wolfe A.J."/>
        </authorList>
    </citation>
    <scope>NUCLEOTIDE SEQUENCE [LARGE SCALE GENOMIC DNA]</scope>
    <source>
        <strain evidence="9 11">UMB0119</strain>
    </source>
</reference>
<dbReference type="PANTHER" id="PTHR30586:SF0">
    <property type="entry name" value="ION-TRANSLOCATING OXIDOREDUCTASE COMPLEX SUBUNIT E"/>
    <property type="match status" value="1"/>
</dbReference>
<keyword evidence="4 8" id="KW-1278">Translocase</keyword>
<dbReference type="HAMAP" id="MF_00478">
    <property type="entry name" value="RsxE_RnfE"/>
    <property type="match status" value="1"/>
</dbReference>
<comment type="similarity">
    <text evidence="8">Belongs to the NqrDE/RnfAE family.</text>
</comment>